<sequence>MERKILILFLSFCFVSHQSLIVNALVPAVYVFGDSHVDAGNNALLDTPAQANRWPYGIDFNNITGRFTNGKNIADFIATYLNLPMPPAYLNLTDAQKSQTTTGMTYASGSCGILTTTGAGKCLRLAQQVDSFTSTVTKDLPNAVNDRGQLQQYLANSLYLVLIGNNDYNEKMSQGKVTQYPPSDYADLLLNEVTKQITTIYNLGARKFVVLGISYCAPQNYTIPDCRSRYYADKLPQTLQQLECKLTGSKFTVYDYYQVYSKITANPQNYGITNLVDPCYPEGGSVCPDRSKYFRFDQYSHQTQVAYETAAKECFTGTACSPLTISDLVKA</sequence>
<evidence type="ECO:0000313" key="5">
    <source>
        <dbReference type="EMBL" id="KAK4270514.1"/>
    </source>
</evidence>
<feature type="chain" id="PRO_5041957887" description="GDSL esterase/lipase" evidence="4">
    <location>
        <begin position="25"/>
        <end position="331"/>
    </location>
</feature>
<keyword evidence="3" id="KW-0443">Lipid metabolism</keyword>
<comment type="caution">
    <text evidence="5">The sequence shown here is derived from an EMBL/GenBank/DDBJ whole genome shotgun (WGS) entry which is preliminary data.</text>
</comment>
<dbReference type="InterPro" id="IPR051058">
    <property type="entry name" value="GDSL_Est/Lipase"/>
</dbReference>
<evidence type="ECO:0000256" key="3">
    <source>
        <dbReference type="ARBA" id="ARBA00022963"/>
    </source>
</evidence>
<keyword evidence="4" id="KW-0732">Signal</keyword>
<evidence type="ECO:0000256" key="2">
    <source>
        <dbReference type="ARBA" id="ARBA00022801"/>
    </source>
</evidence>
<dbReference type="InterPro" id="IPR001087">
    <property type="entry name" value="GDSL"/>
</dbReference>
<proteinExistence type="inferred from homology"/>
<evidence type="ECO:0000256" key="4">
    <source>
        <dbReference type="SAM" id="SignalP"/>
    </source>
</evidence>
<dbReference type="Proteomes" id="UP001293593">
    <property type="component" value="Unassembled WGS sequence"/>
</dbReference>
<feature type="signal peptide" evidence="4">
    <location>
        <begin position="1"/>
        <end position="24"/>
    </location>
</feature>
<keyword evidence="2" id="KW-0378">Hydrolase</keyword>
<protein>
    <recommendedName>
        <fullName evidence="7">GDSL esterase/lipase</fullName>
    </recommendedName>
</protein>
<comment type="similarity">
    <text evidence="1">Belongs to the 'GDSL' lipolytic enzyme family.</text>
</comment>
<dbReference type="InterPro" id="IPR036514">
    <property type="entry name" value="SGNH_hydro_sf"/>
</dbReference>
<dbReference type="GO" id="GO:0016788">
    <property type="term" value="F:hydrolase activity, acting on ester bonds"/>
    <property type="evidence" value="ECO:0007669"/>
    <property type="project" value="InterPro"/>
</dbReference>
<reference evidence="5" key="1">
    <citation type="submission" date="2023-10" db="EMBL/GenBank/DDBJ databases">
        <title>Chromosome-level genome of the transformable northern wattle, Acacia crassicarpa.</title>
        <authorList>
            <person name="Massaro I."/>
            <person name="Sinha N.R."/>
            <person name="Poethig S."/>
            <person name="Leichty A.R."/>
        </authorList>
    </citation>
    <scope>NUCLEOTIDE SEQUENCE</scope>
    <source>
        <strain evidence="5">Acra3RX</strain>
        <tissue evidence="5">Leaf</tissue>
    </source>
</reference>
<dbReference type="PANTHER" id="PTHR45648">
    <property type="entry name" value="GDSL LIPASE/ACYLHYDROLASE FAMILY PROTEIN (AFU_ORTHOLOGUE AFUA_4G14700)"/>
    <property type="match status" value="1"/>
</dbReference>
<keyword evidence="3" id="KW-0442">Lipid degradation</keyword>
<dbReference type="EMBL" id="JAWXYG010000006">
    <property type="protein sequence ID" value="KAK4270514.1"/>
    <property type="molecule type" value="Genomic_DNA"/>
</dbReference>
<evidence type="ECO:0000256" key="1">
    <source>
        <dbReference type="ARBA" id="ARBA00008668"/>
    </source>
</evidence>
<dbReference type="AlphaFoldDB" id="A0AAE1KBH0"/>
<name>A0AAE1KBH0_9FABA</name>
<dbReference type="GO" id="GO:0016042">
    <property type="term" value="P:lipid catabolic process"/>
    <property type="evidence" value="ECO:0007669"/>
    <property type="project" value="UniProtKB-KW"/>
</dbReference>
<evidence type="ECO:0008006" key="7">
    <source>
        <dbReference type="Google" id="ProtNLM"/>
    </source>
</evidence>
<evidence type="ECO:0000313" key="6">
    <source>
        <dbReference type="Proteomes" id="UP001293593"/>
    </source>
</evidence>
<gene>
    <name evidence="5" type="ORF">QN277_023543</name>
</gene>
<keyword evidence="6" id="KW-1185">Reference proteome</keyword>
<dbReference type="Pfam" id="PF00657">
    <property type="entry name" value="Lipase_GDSL"/>
    <property type="match status" value="1"/>
</dbReference>
<dbReference type="Gene3D" id="3.40.50.1110">
    <property type="entry name" value="SGNH hydrolase"/>
    <property type="match status" value="1"/>
</dbReference>
<dbReference type="PANTHER" id="PTHR45648:SF166">
    <property type="entry name" value="OS02G0617400 PROTEIN"/>
    <property type="match status" value="1"/>
</dbReference>
<accession>A0AAE1KBH0</accession>
<organism evidence="5 6">
    <name type="scientific">Acacia crassicarpa</name>
    <name type="common">northern wattle</name>
    <dbReference type="NCBI Taxonomy" id="499986"/>
    <lineage>
        <taxon>Eukaryota</taxon>
        <taxon>Viridiplantae</taxon>
        <taxon>Streptophyta</taxon>
        <taxon>Embryophyta</taxon>
        <taxon>Tracheophyta</taxon>
        <taxon>Spermatophyta</taxon>
        <taxon>Magnoliopsida</taxon>
        <taxon>eudicotyledons</taxon>
        <taxon>Gunneridae</taxon>
        <taxon>Pentapetalae</taxon>
        <taxon>rosids</taxon>
        <taxon>fabids</taxon>
        <taxon>Fabales</taxon>
        <taxon>Fabaceae</taxon>
        <taxon>Caesalpinioideae</taxon>
        <taxon>mimosoid clade</taxon>
        <taxon>Acacieae</taxon>
        <taxon>Acacia</taxon>
    </lineage>
</organism>